<dbReference type="AlphaFoldDB" id="A0A161IG53"/>
<dbReference type="InterPro" id="IPR016181">
    <property type="entry name" value="Acyl_CoA_acyltransferase"/>
</dbReference>
<dbReference type="EMBL" id="CP014209">
    <property type="protein sequence ID" value="ANC30524.1"/>
    <property type="molecule type" value="Genomic_DNA"/>
</dbReference>
<dbReference type="InterPro" id="IPR000182">
    <property type="entry name" value="GNAT_dom"/>
</dbReference>
<organism evidence="2 3">
    <name type="scientific">Isoptericola dokdonensis DS-3</name>
    <dbReference type="NCBI Taxonomy" id="1300344"/>
    <lineage>
        <taxon>Bacteria</taxon>
        <taxon>Bacillati</taxon>
        <taxon>Actinomycetota</taxon>
        <taxon>Actinomycetes</taxon>
        <taxon>Micrococcales</taxon>
        <taxon>Promicromonosporaceae</taxon>
        <taxon>Isoptericola</taxon>
    </lineage>
</organism>
<dbReference type="STRING" id="1300344.I598_0952"/>
<dbReference type="Pfam" id="PF13302">
    <property type="entry name" value="Acetyltransf_3"/>
    <property type="match status" value="1"/>
</dbReference>
<dbReference type="PANTHER" id="PTHR43415:SF4">
    <property type="entry name" value="N-ACETYLTRANSFERASE DOMAIN-CONTAINING PROTEIN"/>
    <property type="match status" value="1"/>
</dbReference>
<dbReference type="KEGG" id="ido:I598_0952"/>
<protein>
    <recommendedName>
        <fullName evidence="1">N-acetyltransferase domain-containing protein</fullName>
    </recommendedName>
</protein>
<dbReference type="PROSITE" id="PS51186">
    <property type="entry name" value="GNAT"/>
    <property type="match status" value="1"/>
</dbReference>
<dbReference type="RefSeq" id="WP_232314264.1">
    <property type="nucleotide sequence ID" value="NZ_CP014209.1"/>
</dbReference>
<keyword evidence="3" id="KW-1185">Reference proteome</keyword>
<evidence type="ECO:0000259" key="1">
    <source>
        <dbReference type="PROSITE" id="PS51186"/>
    </source>
</evidence>
<sequence length="193" mass="21401">MAASDVRLPLDAGRCVLRTGLPADGPVLREWLRPHHDWHRWDGPYFPRPTDVEAEAFAARVATQAADDGQGLPPHRAVVADPVTDLLLGTVSWYWESEATQWARAGIVLYDPAVRGRGIGRAALAAWTDLLFARTDWVRLDLATWSGNHAMTAVAGALGFVEEARFRRARVVDGVRHDAVVHGVLREEWLRAE</sequence>
<accession>A0A161IG53</accession>
<evidence type="ECO:0000313" key="3">
    <source>
        <dbReference type="Proteomes" id="UP000076794"/>
    </source>
</evidence>
<dbReference type="SUPFAM" id="SSF55729">
    <property type="entry name" value="Acyl-CoA N-acyltransferases (Nat)"/>
    <property type="match status" value="1"/>
</dbReference>
<reference evidence="2 3" key="1">
    <citation type="submission" date="2016-01" db="EMBL/GenBank/DDBJ databases">
        <title>Complete genome sequence of a soil Actinobacterium, Isoptericola dokdonensis DS-3.</title>
        <authorList>
            <person name="Kwon S.-K."/>
            <person name="Kim J.F."/>
        </authorList>
    </citation>
    <scope>NUCLEOTIDE SEQUENCE [LARGE SCALE GENOMIC DNA]</scope>
    <source>
        <strain evidence="2 3">DS-3</strain>
    </source>
</reference>
<dbReference type="PANTHER" id="PTHR43415">
    <property type="entry name" value="SPERMIDINE N(1)-ACETYLTRANSFERASE"/>
    <property type="match status" value="1"/>
</dbReference>
<name>A0A161IG53_9MICO</name>
<feature type="domain" description="N-acetyltransferase" evidence="1">
    <location>
        <begin position="15"/>
        <end position="187"/>
    </location>
</feature>
<dbReference type="Gene3D" id="3.40.630.30">
    <property type="match status" value="1"/>
</dbReference>
<dbReference type="GO" id="GO:0016747">
    <property type="term" value="F:acyltransferase activity, transferring groups other than amino-acyl groups"/>
    <property type="evidence" value="ECO:0007669"/>
    <property type="project" value="InterPro"/>
</dbReference>
<proteinExistence type="predicted"/>
<dbReference type="Proteomes" id="UP000076794">
    <property type="component" value="Chromosome"/>
</dbReference>
<evidence type="ECO:0000313" key="2">
    <source>
        <dbReference type="EMBL" id="ANC30524.1"/>
    </source>
</evidence>
<gene>
    <name evidence="2" type="ORF">I598_0952</name>
</gene>
<dbReference type="PATRIC" id="fig|1300344.3.peg.954"/>